<name>A0A3D9YTF4_9HYPH</name>
<protein>
    <submittedName>
        <fullName evidence="2">AsmA-like protein</fullName>
    </submittedName>
</protein>
<proteinExistence type="predicted"/>
<keyword evidence="1" id="KW-0472">Membrane</keyword>
<dbReference type="AlphaFoldDB" id="A0A3D9YTF4"/>
<dbReference type="EMBL" id="QUMO01000005">
    <property type="protein sequence ID" value="REF84172.1"/>
    <property type="molecule type" value="Genomic_DNA"/>
</dbReference>
<sequence>MVDHSDDIGGVRETRDALVRREMHAPAVLRSPLRPQFTLLIWLTRRLVGSRGSLVLISVIAATLLGLYLAKGPIALAGLGPRITQALNEKVAPDYAFKLGGLSVTTHGLGPTLAIDNLILENREGATILSAPHAEISVDLISLIYGKVVPTRLEIFGVEVRLALRPDGSLAVSAGNGKQQSLLVSSLTAAMATPGASAPVAPELPPLAGAARPRSLAMKRIAAALRLLIDIATRPTGPLAKIDRVAISQGRFVIEDELNNETKLYEGLQLSLAKTGGGTNLDLSAQGPNGPWSVSARAAGKPGAARRLDFNFKNISIDEISLVSGARNIGADFDMPVSSHLTVAIDPKNQLTDASGSLHFDPGYLRFDDPNDEPRLIDSIDTAFHWDGAARQMVVDNAQVRTGGTDLTLHGAITPPVREGDDWLIGLTNSKRGVYGAERPGEDQIFFDHIDFQGRLALDNKTFHIDRLAFSGPNNGFAMAGAVDWKNGPHMSMGASLSPTPAKIVMRLWPAFMAADIRMWFLEHVKGGIITHGTLRMNFDAAMIDHMHHQYPPPNPALAIDFAVSNGSLTFLKGVPPLDGVEGSGHITGRTSTFTATSGHMQVGSVGVLTLSEGGFHIDHAEIRPTPAEFSARVTGDIRAVGALLNLDALKPFVSLPVDTTQISGQIDGQLGILLRLGPGADPKRDFKLSVDSTTTQFSAQKLLGNQDLTDATLRVSVNNDGLHAWGKGHCLGGLADIDVTRPVGAPYGKAVVSMEMDDAARAKQGLAVLPGLSGPIGMRITAPLGAPGPVKAQIDLDLARAEIDGLGIVKPAGRPGKASFELSANDDHTTTLDQLVVDAGGASIKGSVKIGTPDDPSQFSAHLTQVKLSPGDDARVDLSKAADTVKVVIHAVSFDGRPFLKTLTLTHAEDKGADEAPSHAAKGKQAARLLAKTTTDLNIDVAMKAESLVGFNKVAMSNVDLHLVKNSDTLKQFALTARMGRQSTIVGHLDHADSPAPQLDLTTDNAGGLLAFIDLYKHMKGGVLNVEMRLGHDAMAGSLIVKNFVLADEPALRRLVSEGVPRNTRTGEPAFDPDAVSFRKLQVNFQRAEGRLDISDGVIYGSQIGVTANGWLDFAASRVDLQGTFVPAYDVNNFFTKIPFFGLLAGGSNEGLFAINYHIVGSPRQPTLNINPFSIAPGILRKIFGSIDLTNPDSESEAPPPPGADGRQ</sequence>
<organism evidence="2 3">
    <name type="scientific">Methylovirgula ligni</name>
    <dbReference type="NCBI Taxonomy" id="569860"/>
    <lineage>
        <taxon>Bacteria</taxon>
        <taxon>Pseudomonadati</taxon>
        <taxon>Pseudomonadota</taxon>
        <taxon>Alphaproteobacteria</taxon>
        <taxon>Hyphomicrobiales</taxon>
        <taxon>Beijerinckiaceae</taxon>
        <taxon>Methylovirgula</taxon>
    </lineage>
</organism>
<keyword evidence="1" id="KW-0812">Transmembrane</keyword>
<evidence type="ECO:0000313" key="3">
    <source>
        <dbReference type="Proteomes" id="UP000256900"/>
    </source>
</evidence>
<keyword evidence="3" id="KW-1185">Reference proteome</keyword>
<feature type="transmembrane region" description="Helical" evidence="1">
    <location>
        <begin position="52"/>
        <end position="70"/>
    </location>
</feature>
<accession>A0A3D9YTF4</accession>
<dbReference type="RefSeq" id="WP_115837530.1">
    <property type="nucleotide sequence ID" value="NZ_CP025086.1"/>
</dbReference>
<evidence type="ECO:0000313" key="2">
    <source>
        <dbReference type="EMBL" id="REF84172.1"/>
    </source>
</evidence>
<comment type="caution">
    <text evidence="2">The sequence shown here is derived from an EMBL/GenBank/DDBJ whole genome shotgun (WGS) entry which is preliminary data.</text>
</comment>
<gene>
    <name evidence="2" type="ORF">DES32_3019</name>
</gene>
<evidence type="ECO:0000256" key="1">
    <source>
        <dbReference type="SAM" id="Phobius"/>
    </source>
</evidence>
<dbReference type="Proteomes" id="UP000256900">
    <property type="component" value="Unassembled WGS sequence"/>
</dbReference>
<reference evidence="2 3" key="1">
    <citation type="submission" date="2018-08" db="EMBL/GenBank/DDBJ databases">
        <title>Genomic Encyclopedia of Type Strains, Phase IV (KMG-IV): sequencing the most valuable type-strain genomes for metagenomic binning, comparative biology and taxonomic classification.</title>
        <authorList>
            <person name="Goeker M."/>
        </authorList>
    </citation>
    <scope>NUCLEOTIDE SEQUENCE [LARGE SCALE GENOMIC DNA]</scope>
    <source>
        <strain evidence="2 3">BW863</strain>
    </source>
</reference>
<keyword evidence="1" id="KW-1133">Transmembrane helix</keyword>
<dbReference type="OrthoDB" id="7161641at2"/>